<gene>
    <name evidence="1" type="ORF">BDV33DRAFT_48919</name>
</gene>
<keyword evidence="2" id="KW-1185">Reference proteome</keyword>
<evidence type="ECO:0000313" key="2">
    <source>
        <dbReference type="Proteomes" id="UP000326799"/>
    </source>
</evidence>
<organism evidence="1 2">
    <name type="scientific">Aspergillus novoparasiticus</name>
    <dbReference type="NCBI Taxonomy" id="986946"/>
    <lineage>
        <taxon>Eukaryota</taxon>
        <taxon>Fungi</taxon>
        <taxon>Dikarya</taxon>
        <taxon>Ascomycota</taxon>
        <taxon>Pezizomycotina</taxon>
        <taxon>Eurotiomycetes</taxon>
        <taxon>Eurotiomycetidae</taxon>
        <taxon>Eurotiales</taxon>
        <taxon>Aspergillaceae</taxon>
        <taxon>Aspergillus</taxon>
        <taxon>Aspergillus subgen. Circumdati</taxon>
    </lineage>
</organism>
<reference evidence="1 2" key="1">
    <citation type="submission" date="2019-04" db="EMBL/GenBank/DDBJ databases">
        <title>Fungal friends and foes A comparative genomics study of 23 Aspergillus species from section Flavi.</title>
        <authorList>
            <consortium name="DOE Joint Genome Institute"/>
            <person name="Kjaerbolling I."/>
            <person name="Vesth T.C."/>
            <person name="Frisvad J.C."/>
            <person name="Nybo J.L."/>
            <person name="Theobald S."/>
            <person name="Kildgaard S."/>
            <person name="Petersen T.I."/>
            <person name="Kuo A."/>
            <person name="Sato A."/>
            <person name="Lyhne E.K."/>
            <person name="Kogle M.E."/>
            <person name="Wiebenga A."/>
            <person name="Kun R.S."/>
            <person name="Lubbers R.J."/>
            <person name="Makela M.R."/>
            <person name="Barry K."/>
            <person name="Chovatia M."/>
            <person name="Clum A."/>
            <person name="Daum C."/>
            <person name="Haridas S."/>
            <person name="He G."/>
            <person name="LaButti K."/>
            <person name="Lipzen A."/>
            <person name="Mondo S."/>
            <person name="Pangilinan J."/>
            <person name="Riley R."/>
            <person name="Salamov A."/>
            <person name="Simmons B.A."/>
            <person name="Magnuson J.K."/>
            <person name="Henrissat B."/>
            <person name="Mortensen U.H."/>
            <person name="Larsen T.O."/>
            <person name="De vries R.P."/>
            <person name="Grigoriev I.V."/>
            <person name="Machida M."/>
            <person name="Baker S.E."/>
            <person name="Andersen M.R."/>
        </authorList>
    </citation>
    <scope>NUCLEOTIDE SEQUENCE [LARGE SCALE GENOMIC DNA]</scope>
    <source>
        <strain evidence="1 2">CBS 126849</strain>
    </source>
</reference>
<name>A0A5N6EAF1_9EURO</name>
<protein>
    <submittedName>
        <fullName evidence="1">Uncharacterized protein</fullName>
    </submittedName>
</protein>
<sequence length="134" mass="15036">MSQASPRAVVSSTYWDTEREFWQSEESLVQGELVIRNLDDGDSGEADLSQPFDIRWQTFSPNENIFGEEVTARVTMENGKLKSQANHDSELVTCHCLIFSICGAFTRISPEVATVHTTFWCACWGSLGNISPFH</sequence>
<evidence type="ECO:0000313" key="1">
    <source>
        <dbReference type="EMBL" id="KAB8213773.1"/>
    </source>
</evidence>
<accession>A0A5N6EAF1</accession>
<dbReference type="AlphaFoldDB" id="A0A5N6EAF1"/>
<dbReference type="Proteomes" id="UP000326799">
    <property type="component" value="Unassembled WGS sequence"/>
</dbReference>
<dbReference type="EMBL" id="ML733574">
    <property type="protein sequence ID" value="KAB8213773.1"/>
    <property type="molecule type" value="Genomic_DNA"/>
</dbReference>
<proteinExistence type="predicted"/>